<dbReference type="AlphaFoldDB" id="A0A9C6T7F2"/>
<sequence>MDFLVSVMSSSGFLSIHSLLEVEGDREAMEEYIGEKAPTLTTANLKVFVNKAKKVEKKSSSINLVNDSDVDGAQSAALQVTRFKKKRGGTTKVVDLTNIKDNGVFTVESSSNLLVSSFSDSFQCLARVDV</sequence>
<keyword evidence="1" id="KW-1185">Reference proteome</keyword>
<accession>A0A9C6T7F2</accession>
<reference evidence="1" key="1">
    <citation type="journal article" date="2016" name="Nat. Genet.">
        <title>The genome sequences of Arachis duranensis and Arachis ipaensis, the diploid ancestors of cultivated peanut.</title>
        <authorList>
            <person name="Bertioli D.J."/>
            <person name="Cannon S.B."/>
            <person name="Froenicke L."/>
            <person name="Huang G."/>
            <person name="Farmer A.D."/>
            <person name="Cannon E.K."/>
            <person name="Liu X."/>
            <person name="Gao D."/>
            <person name="Clevenger J."/>
            <person name="Dash S."/>
            <person name="Ren L."/>
            <person name="Moretzsohn M.C."/>
            <person name="Shirasawa K."/>
            <person name="Huang W."/>
            <person name="Vidigal B."/>
            <person name="Abernathy B."/>
            <person name="Chu Y."/>
            <person name="Niederhuth C.E."/>
            <person name="Umale P."/>
            <person name="Araujo A.C."/>
            <person name="Kozik A."/>
            <person name="Kim K.D."/>
            <person name="Burow M.D."/>
            <person name="Varshney R.K."/>
            <person name="Wang X."/>
            <person name="Zhang X."/>
            <person name="Barkley N."/>
            <person name="Guimaraes P.M."/>
            <person name="Isobe S."/>
            <person name="Guo B."/>
            <person name="Liao B."/>
            <person name="Stalker H.T."/>
            <person name="Schmitz R.J."/>
            <person name="Scheffler B.E."/>
            <person name="Leal-Bertioli S.C."/>
            <person name="Xun X."/>
            <person name="Jackson S.A."/>
            <person name="Michelmore R."/>
            <person name="Ozias-Akins P."/>
        </authorList>
    </citation>
    <scope>NUCLEOTIDE SEQUENCE [LARGE SCALE GENOMIC DNA]</scope>
    <source>
        <strain evidence="1">cv. V14167</strain>
    </source>
</reference>
<dbReference type="KEGG" id="adu:127741082"/>
<dbReference type="Proteomes" id="UP000515211">
    <property type="component" value="Chromosome 8"/>
</dbReference>
<proteinExistence type="predicted"/>
<evidence type="ECO:0000313" key="1">
    <source>
        <dbReference type="Proteomes" id="UP000515211"/>
    </source>
</evidence>
<evidence type="ECO:0000313" key="2">
    <source>
        <dbReference type="RefSeq" id="XP_052108535.1"/>
    </source>
</evidence>
<dbReference type="GeneID" id="127741082"/>
<protein>
    <submittedName>
        <fullName evidence="2">Uncharacterized protein LOC127741082</fullName>
    </submittedName>
</protein>
<organism evidence="1 2">
    <name type="scientific">Arachis duranensis</name>
    <name type="common">Wild peanut</name>
    <dbReference type="NCBI Taxonomy" id="130453"/>
    <lineage>
        <taxon>Eukaryota</taxon>
        <taxon>Viridiplantae</taxon>
        <taxon>Streptophyta</taxon>
        <taxon>Embryophyta</taxon>
        <taxon>Tracheophyta</taxon>
        <taxon>Spermatophyta</taxon>
        <taxon>Magnoliopsida</taxon>
        <taxon>eudicotyledons</taxon>
        <taxon>Gunneridae</taxon>
        <taxon>Pentapetalae</taxon>
        <taxon>rosids</taxon>
        <taxon>fabids</taxon>
        <taxon>Fabales</taxon>
        <taxon>Fabaceae</taxon>
        <taxon>Papilionoideae</taxon>
        <taxon>50 kb inversion clade</taxon>
        <taxon>dalbergioids sensu lato</taxon>
        <taxon>Dalbergieae</taxon>
        <taxon>Pterocarpus clade</taxon>
        <taxon>Arachis</taxon>
    </lineage>
</organism>
<reference evidence="2" key="2">
    <citation type="submission" date="2025-08" db="UniProtKB">
        <authorList>
            <consortium name="RefSeq"/>
        </authorList>
    </citation>
    <scope>IDENTIFICATION</scope>
    <source>
        <tissue evidence="2">Whole plant</tissue>
    </source>
</reference>
<name>A0A9C6T7F2_ARADU</name>
<dbReference type="RefSeq" id="XP_052108535.1">
    <property type="nucleotide sequence ID" value="XM_052252575.1"/>
</dbReference>
<gene>
    <name evidence="2" type="primary">LOC127741082</name>
</gene>